<name>A0A414J749_9FIRM</name>
<keyword evidence="1" id="KW-0808">Transferase</keyword>
<feature type="transmembrane region" description="Helical" evidence="6">
    <location>
        <begin position="330"/>
        <end position="350"/>
    </location>
</feature>
<feature type="binding site" evidence="5">
    <location>
        <position position="44"/>
    </location>
    <ligand>
        <name>ATP</name>
        <dbReference type="ChEBI" id="CHEBI:30616"/>
    </ligand>
</feature>
<evidence type="ECO:0000256" key="5">
    <source>
        <dbReference type="PROSITE-ProRule" id="PRU10141"/>
    </source>
</evidence>
<reference evidence="8 9" key="1">
    <citation type="submission" date="2018-08" db="EMBL/GenBank/DDBJ databases">
        <title>A genome reference for cultivated species of the human gut microbiota.</title>
        <authorList>
            <person name="Zou Y."/>
            <person name="Xue W."/>
            <person name="Luo G."/>
        </authorList>
    </citation>
    <scope>NUCLEOTIDE SEQUENCE [LARGE SCALE GENOMIC DNA]</scope>
    <source>
        <strain evidence="8 9">AM28-23</strain>
    </source>
</reference>
<evidence type="ECO:0000256" key="6">
    <source>
        <dbReference type="SAM" id="Phobius"/>
    </source>
</evidence>
<dbReference type="AlphaFoldDB" id="A0A414J749"/>
<evidence type="ECO:0000256" key="3">
    <source>
        <dbReference type="ARBA" id="ARBA00022777"/>
    </source>
</evidence>
<dbReference type="InterPro" id="IPR045269">
    <property type="entry name" value="Atg1-like"/>
</dbReference>
<dbReference type="InterPro" id="IPR011009">
    <property type="entry name" value="Kinase-like_dom_sf"/>
</dbReference>
<keyword evidence="6" id="KW-0812">Transmembrane</keyword>
<dbReference type="PANTHER" id="PTHR24348">
    <property type="entry name" value="SERINE/THREONINE-PROTEIN KINASE UNC-51-RELATED"/>
    <property type="match status" value="1"/>
</dbReference>
<dbReference type="GO" id="GO:0016020">
    <property type="term" value="C:membrane"/>
    <property type="evidence" value="ECO:0007669"/>
    <property type="project" value="TreeGrafter"/>
</dbReference>
<dbReference type="PROSITE" id="PS00107">
    <property type="entry name" value="PROTEIN_KINASE_ATP"/>
    <property type="match status" value="1"/>
</dbReference>
<dbReference type="PROSITE" id="PS00108">
    <property type="entry name" value="PROTEIN_KINASE_ST"/>
    <property type="match status" value="1"/>
</dbReference>
<dbReference type="CDD" id="cd14014">
    <property type="entry name" value="STKc_PknB_like"/>
    <property type="match status" value="1"/>
</dbReference>
<organism evidence="8 9">
    <name type="scientific">Blautia obeum</name>
    <dbReference type="NCBI Taxonomy" id="40520"/>
    <lineage>
        <taxon>Bacteria</taxon>
        <taxon>Bacillati</taxon>
        <taxon>Bacillota</taxon>
        <taxon>Clostridia</taxon>
        <taxon>Lachnospirales</taxon>
        <taxon>Lachnospiraceae</taxon>
        <taxon>Blautia</taxon>
    </lineage>
</organism>
<dbReference type="Gene3D" id="1.10.510.10">
    <property type="entry name" value="Transferase(Phosphotransferase) domain 1"/>
    <property type="match status" value="1"/>
</dbReference>
<evidence type="ECO:0000256" key="4">
    <source>
        <dbReference type="ARBA" id="ARBA00022840"/>
    </source>
</evidence>
<keyword evidence="2 5" id="KW-0547">Nucleotide-binding</keyword>
<dbReference type="GO" id="GO:0005829">
    <property type="term" value="C:cytosol"/>
    <property type="evidence" value="ECO:0007669"/>
    <property type="project" value="TreeGrafter"/>
</dbReference>
<protein>
    <submittedName>
        <fullName evidence="8">Serine/threonine protein kinase</fullName>
    </submittedName>
</protein>
<evidence type="ECO:0000259" key="7">
    <source>
        <dbReference type="PROSITE" id="PS50011"/>
    </source>
</evidence>
<evidence type="ECO:0000313" key="9">
    <source>
        <dbReference type="Proteomes" id="UP000283745"/>
    </source>
</evidence>
<keyword evidence="8" id="KW-0723">Serine/threonine-protein kinase</keyword>
<sequence length="496" mass="57552">MPEVKLPEKWSEWKVIEQVGMGSFGTVYKAERKLGSNCFYSAIKVIRIPLEEQDIEILRREYKDEQSIRLYYGNLVQACIEEIHTMDQLKGNSNIVSIEDYYVEELKEKIGWVIYIRMEYLQNLAQYIQVTQLDEKQIVQIGIDICNALEQCEKLQIVHRDIKIDNIFVSSLGCYKLGDFGIARKLEQSVGSYSSKGTFSYMAPEVYHGEHYGMQADVYSLGLVIYKILNKGRDPFVDVTKQMIYYRDKEDAFQKRMSGETLPLPVEASEKLGKIIIKACDYNPIHRYKNAEEFRKALEIAMKPERASPCIKPDKNKKTSKDKKKKKINVTKIIMIPLVVFVLGLGIWGVNKVVKKRDLNEFSISDDTTWKEIEAEENSAEEEQEAKVNSEEYEEETVNVSDVAGFEIAYSGKIKRWINKNKLKEILEKKTTATEENIDKIVENFKDQLKFNVDIENLKLGDEIILRYEPDVNYLEILANAQIKLKFSNKHVIYKN</sequence>
<dbReference type="EMBL" id="QSKF01000005">
    <property type="protein sequence ID" value="RHE40263.1"/>
    <property type="molecule type" value="Genomic_DNA"/>
</dbReference>
<dbReference type="GO" id="GO:0000407">
    <property type="term" value="C:phagophore assembly site"/>
    <property type="evidence" value="ECO:0007669"/>
    <property type="project" value="TreeGrafter"/>
</dbReference>
<feature type="domain" description="Protein kinase" evidence="7">
    <location>
        <begin position="13"/>
        <end position="302"/>
    </location>
</feature>
<comment type="caution">
    <text evidence="8">The sequence shown here is derived from an EMBL/GenBank/DDBJ whole genome shotgun (WGS) entry which is preliminary data.</text>
</comment>
<accession>A0A414J749</accession>
<dbReference type="Gene3D" id="3.30.200.20">
    <property type="entry name" value="Phosphorylase Kinase, domain 1"/>
    <property type="match status" value="1"/>
</dbReference>
<dbReference type="InterPro" id="IPR008271">
    <property type="entry name" value="Ser/Thr_kinase_AS"/>
</dbReference>
<dbReference type="RefSeq" id="WP_015543202.1">
    <property type="nucleotide sequence ID" value="NZ_CABJFK010000005.1"/>
</dbReference>
<keyword evidence="3 8" id="KW-0418">Kinase</keyword>
<dbReference type="PROSITE" id="PS50011">
    <property type="entry name" value="PROTEIN_KINASE_DOM"/>
    <property type="match status" value="1"/>
</dbReference>
<keyword evidence="6" id="KW-0472">Membrane</keyword>
<dbReference type="GO" id="GO:0005776">
    <property type="term" value="C:autophagosome"/>
    <property type="evidence" value="ECO:0007669"/>
    <property type="project" value="TreeGrafter"/>
</dbReference>
<dbReference type="Proteomes" id="UP000283745">
    <property type="component" value="Unassembled WGS sequence"/>
</dbReference>
<dbReference type="GO" id="GO:0004674">
    <property type="term" value="F:protein serine/threonine kinase activity"/>
    <property type="evidence" value="ECO:0007669"/>
    <property type="project" value="UniProtKB-KW"/>
</dbReference>
<dbReference type="Pfam" id="PF00069">
    <property type="entry name" value="Pkinase"/>
    <property type="match status" value="1"/>
</dbReference>
<dbReference type="InterPro" id="IPR017441">
    <property type="entry name" value="Protein_kinase_ATP_BS"/>
</dbReference>
<dbReference type="PANTHER" id="PTHR24348:SF22">
    <property type="entry name" value="NON-SPECIFIC SERINE_THREONINE PROTEIN KINASE"/>
    <property type="match status" value="1"/>
</dbReference>
<evidence type="ECO:0000313" key="8">
    <source>
        <dbReference type="EMBL" id="RHE40263.1"/>
    </source>
</evidence>
<dbReference type="SMART" id="SM00220">
    <property type="entry name" value="S_TKc"/>
    <property type="match status" value="1"/>
</dbReference>
<dbReference type="SUPFAM" id="SSF56112">
    <property type="entry name" value="Protein kinase-like (PK-like)"/>
    <property type="match status" value="1"/>
</dbReference>
<gene>
    <name evidence="8" type="ORF">DW740_08180</name>
</gene>
<evidence type="ECO:0000256" key="2">
    <source>
        <dbReference type="ARBA" id="ARBA00022741"/>
    </source>
</evidence>
<dbReference type="InterPro" id="IPR000719">
    <property type="entry name" value="Prot_kinase_dom"/>
</dbReference>
<evidence type="ECO:0000256" key="1">
    <source>
        <dbReference type="ARBA" id="ARBA00022679"/>
    </source>
</evidence>
<dbReference type="GO" id="GO:0005524">
    <property type="term" value="F:ATP binding"/>
    <property type="evidence" value="ECO:0007669"/>
    <property type="project" value="UniProtKB-UniRule"/>
</dbReference>
<keyword evidence="4 5" id="KW-0067">ATP-binding</keyword>
<keyword evidence="6" id="KW-1133">Transmembrane helix</keyword>
<proteinExistence type="predicted"/>